<organism evidence="1">
    <name type="scientific">viral metagenome</name>
    <dbReference type="NCBI Taxonomy" id="1070528"/>
    <lineage>
        <taxon>unclassified sequences</taxon>
        <taxon>metagenomes</taxon>
        <taxon>organismal metagenomes</taxon>
    </lineage>
</organism>
<name>A0A6C0EQE8_9ZZZZ</name>
<sequence length="300" mass="35589">MLYNINSSYLYYQNDFGIINDYCQNIVYLIKQVLINNPEISINITFLDNKYQFNNNNKTLQIHVNYEHTLVKQGGIGADGFPIGNILDDNNQYYLVRICNYEEINKFNIIIDYSIPNIYNVYTSNLFKEFSKKHIHIYSSIYESYFIKENRNITTLTTFINTFQPRRQTLLQNINSQNIPHINVNNCFQKDDLQNLYKNTKILINIHQTDHHDTFEELRVLPALQCGVIVICENSPLSNLIPYNDYIIWSSYDNILNTVKDVLNKYDYFYDSIFLKEKKTKLDEFNSINYNTLNDIIINF</sequence>
<dbReference type="AlphaFoldDB" id="A0A6C0EQE8"/>
<proteinExistence type="predicted"/>
<protein>
    <recommendedName>
        <fullName evidence="2">Exostosin GT47 domain-containing protein</fullName>
    </recommendedName>
</protein>
<evidence type="ECO:0008006" key="2">
    <source>
        <dbReference type="Google" id="ProtNLM"/>
    </source>
</evidence>
<reference evidence="1" key="1">
    <citation type="journal article" date="2020" name="Nature">
        <title>Giant virus diversity and host interactions through global metagenomics.</title>
        <authorList>
            <person name="Schulz F."/>
            <person name="Roux S."/>
            <person name="Paez-Espino D."/>
            <person name="Jungbluth S."/>
            <person name="Walsh D.A."/>
            <person name="Denef V.J."/>
            <person name="McMahon K.D."/>
            <person name="Konstantinidis K.T."/>
            <person name="Eloe-Fadrosh E.A."/>
            <person name="Kyrpides N.C."/>
            <person name="Woyke T."/>
        </authorList>
    </citation>
    <scope>NUCLEOTIDE SEQUENCE</scope>
    <source>
        <strain evidence="1">GVMAG-M-3300009155-2</strain>
    </source>
</reference>
<accession>A0A6C0EQE8</accession>
<evidence type="ECO:0000313" key="1">
    <source>
        <dbReference type="EMBL" id="QHT31404.1"/>
    </source>
</evidence>
<dbReference type="EMBL" id="MN738919">
    <property type="protein sequence ID" value="QHT31404.1"/>
    <property type="molecule type" value="Genomic_DNA"/>
</dbReference>